<dbReference type="Proteomes" id="UP001642464">
    <property type="component" value="Unassembled WGS sequence"/>
</dbReference>
<evidence type="ECO:0000313" key="1">
    <source>
        <dbReference type="EMBL" id="CAK9095312.1"/>
    </source>
</evidence>
<gene>
    <name evidence="1" type="ORF">SCF082_LOCUS44775</name>
</gene>
<accession>A0ABP0R423</accession>
<name>A0ABP0R423_9DINO</name>
<proteinExistence type="predicted"/>
<protein>
    <submittedName>
        <fullName evidence="1">Protein PyrBI</fullName>
    </submittedName>
</protein>
<evidence type="ECO:0000313" key="2">
    <source>
        <dbReference type="Proteomes" id="UP001642464"/>
    </source>
</evidence>
<reference evidence="1 2" key="1">
    <citation type="submission" date="2024-02" db="EMBL/GenBank/DDBJ databases">
        <authorList>
            <person name="Chen Y."/>
            <person name="Shah S."/>
            <person name="Dougan E. K."/>
            <person name="Thang M."/>
            <person name="Chan C."/>
        </authorList>
    </citation>
    <scope>NUCLEOTIDE SEQUENCE [LARGE SCALE GENOMIC DNA]</scope>
</reference>
<sequence>MLSVYSTQRSIFVIRSALEGVCSWLRTAMGAHAKRMGVPTPSFVNAGDGLFTHPIGEFVGGSRLGQFASQGVLGQFTWCTTLSRWTTVFSFG</sequence>
<comment type="caution">
    <text evidence="1">The sequence shown here is derived from an EMBL/GenBank/DDBJ whole genome shotgun (WGS) entry which is preliminary data.</text>
</comment>
<organism evidence="1 2">
    <name type="scientific">Durusdinium trenchii</name>
    <dbReference type="NCBI Taxonomy" id="1381693"/>
    <lineage>
        <taxon>Eukaryota</taxon>
        <taxon>Sar</taxon>
        <taxon>Alveolata</taxon>
        <taxon>Dinophyceae</taxon>
        <taxon>Suessiales</taxon>
        <taxon>Symbiodiniaceae</taxon>
        <taxon>Durusdinium</taxon>
    </lineage>
</organism>
<dbReference type="EMBL" id="CAXAMM010040773">
    <property type="protein sequence ID" value="CAK9095312.1"/>
    <property type="molecule type" value="Genomic_DNA"/>
</dbReference>
<keyword evidence="2" id="KW-1185">Reference proteome</keyword>